<dbReference type="RefSeq" id="YP_002049304.1">
    <property type="nucleotide sequence ID" value="NC_011087.1"/>
</dbReference>
<evidence type="ECO:0000313" key="1">
    <source>
        <dbReference type="EMBL" id="ACB43094.1"/>
    </source>
</evidence>
<dbReference type="GeneID" id="6481423"/>
<reference evidence="1" key="2">
    <citation type="journal article" date="2008" name="Curr. Biol.">
        <title>Chromatophore genome sequence of Paulinella sheds light on acquisition of photosynthesis by eukaryotes.</title>
        <authorList>
            <person name="Nowack E.C.M."/>
            <person name="Melkonian M."/>
            <person name="Gloeckner G."/>
        </authorList>
    </citation>
    <scope>NUCLEOTIDE SEQUENCE [LARGE SCALE GENOMIC DNA]</scope>
</reference>
<proteinExistence type="predicted"/>
<reference evidence="1" key="1">
    <citation type="submission" date="2007-08" db="EMBL/GenBank/DDBJ databases">
        <authorList>
            <person name="Gloeckner G."/>
            <person name="Nowack E."/>
            <person name="Melkonian M."/>
        </authorList>
    </citation>
    <scope>NUCLEOTIDE SEQUENCE</scope>
</reference>
<geneLocation type="organellar chromatophore" evidence="1"/>
<accession>B1X575</accession>
<protein>
    <submittedName>
        <fullName evidence="1">Chromosome segregation protein</fullName>
    </submittedName>
</protein>
<dbReference type="AlphaFoldDB" id="B1X575"/>
<name>B1X575_PAUCH</name>
<dbReference type="EMBL" id="CP000815">
    <property type="protein sequence ID" value="ACB43094.1"/>
    <property type="molecule type" value="Genomic_DNA"/>
</dbReference>
<organism evidence="1">
    <name type="scientific">Paulinella chromatophora</name>
    <dbReference type="NCBI Taxonomy" id="39717"/>
    <lineage>
        <taxon>Eukaryota</taxon>
        <taxon>Sar</taxon>
        <taxon>Rhizaria</taxon>
        <taxon>Cercozoa</taxon>
        <taxon>Imbricatea</taxon>
        <taxon>Silicofilosea</taxon>
        <taxon>Euglyphida</taxon>
        <taxon>Paulinellidae</taxon>
        <taxon>Paulinella</taxon>
    </lineage>
</organism>
<gene>
    <name evidence="1" type="ordered locus">PCC_0676</name>
</gene>
<sequence>MGKSIIILFRNGFTMMVNLNGSIEINVLICILFSFEFAFSQGMHVERLANFINNISFNNEINVFESNHSIFIYPKYKTVQGLKFISAIEKSTPILSTSIIMRRLRISLLYVFNEINRFLDDIDVKCLATLVLTKSLQGPCMLVGHHQPMIETATHTIRFPQSRGLKSQVVDLSLVK</sequence>
<keyword evidence="1" id="KW-0934">Plastid</keyword>